<dbReference type="AlphaFoldDB" id="A0A2P5FU85"/>
<sequence length="73" mass="8232">LAGVPDMAMAGQDCSSQLEDTPVAKLRSRSGFREEYRPRQQVVIFGMIRRRKMVNNIIIASNKIVGAYYDRVG</sequence>
<gene>
    <name evidence="1" type="ORF">TorRG33x02_026610</name>
</gene>
<dbReference type="EMBL" id="JXTC01000008">
    <property type="protein sequence ID" value="POO01354.1"/>
    <property type="molecule type" value="Genomic_DNA"/>
</dbReference>
<accession>A0A2P5FU85</accession>
<protein>
    <submittedName>
        <fullName evidence="1">Uncharacterized protein</fullName>
    </submittedName>
</protein>
<keyword evidence="2" id="KW-1185">Reference proteome</keyword>
<comment type="caution">
    <text evidence="1">The sequence shown here is derived from an EMBL/GenBank/DDBJ whole genome shotgun (WGS) entry which is preliminary data.</text>
</comment>
<dbReference type="OrthoDB" id="10502792at2759"/>
<proteinExistence type="predicted"/>
<reference evidence="2" key="1">
    <citation type="submission" date="2016-06" db="EMBL/GenBank/DDBJ databases">
        <title>Parallel loss of symbiosis genes in relatives of nitrogen-fixing non-legume Parasponia.</title>
        <authorList>
            <person name="Van Velzen R."/>
            <person name="Holmer R."/>
            <person name="Bu F."/>
            <person name="Rutten L."/>
            <person name="Van Zeijl A."/>
            <person name="Liu W."/>
            <person name="Santuari L."/>
            <person name="Cao Q."/>
            <person name="Sharma T."/>
            <person name="Shen D."/>
            <person name="Roswanjaya Y."/>
            <person name="Wardhani T."/>
            <person name="Kalhor M.S."/>
            <person name="Jansen J."/>
            <person name="Van den Hoogen J."/>
            <person name="Gungor B."/>
            <person name="Hartog M."/>
            <person name="Hontelez J."/>
            <person name="Verver J."/>
            <person name="Yang W.-C."/>
            <person name="Schijlen E."/>
            <person name="Repin R."/>
            <person name="Schilthuizen M."/>
            <person name="Schranz E."/>
            <person name="Heidstra R."/>
            <person name="Miyata K."/>
            <person name="Fedorova E."/>
            <person name="Kohlen W."/>
            <person name="Bisseling T."/>
            <person name="Smit S."/>
            <person name="Geurts R."/>
        </authorList>
    </citation>
    <scope>NUCLEOTIDE SEQUENCE [LARGE SCALE GENOMIC DNA]</scope>
    <source>
        <strain evidence="2">cv. RG33-2</strain>
    </source>
</reference>
<evidence type="ECO:0000313" key="1">
    <source>
        <dbReference type="EMBL" id="POO01354.1"/>
    </source>
</evidence>
<organism evidence="1 2">
    <name type="scientific">Trema orientale</name>
    <name type="common">Charcoal tree</name>
    <name type="synonym">Celtis orientalis</name>
    <dbReference type="NCBI Taxonomy" id="63057"/>
    <lineage>
        <taxon>Eukaryota</taxon>
        <taxon>Viridiplantae</taxon>
        <taxon>Streptophyta</taxon>
        <taxon>Embryophyta</taxon>
        <taxon>Tracheophyta</taxon>
        <taxon>Spermatophyta</taxon>
        <taxon>Magnoliopsida</taxon>
        <taxon>eudicotyledons</taxon>
        <taxon>Gunneridae</taxon>
        <taxon>Pentapetalae</taxon>
        <taxon>rosids</taxon>
        <taxon>fabids</taxon>
        <taxon>Rosales</taxon>
        <taxon>Cannabaceae</taxon>
        <taxon>Trema</taxon>
    </lineage>
</organism>
<dbReference type="InParanoid" id="A0A2P5FU85"/>
<feature type="non-terminal residue" evidence="1">
    <location>
        <position position="1"/>
    </location>
</feature>
<evidence type="ECO:0000313" key="2">
    <source>
        <dbReference type="Proteomes" id="UP000237000"/>
    </source>
</evidence>
<name>A0A2P5FU85_TREOI</name>
<dbReference type="Proteomes" id="UP000237000">
    <property type="component" value="Unassembled WGS sequence"/>
</dbReference>